<gene>
    <name evidence="2" type="ORF">DPPLL_09400</name>
</gene>
<keyword evidence="1" id="KW-0812">Transmembrane</keyword>
<dbReference type="Proteomes" id="UP000830055">
    <property type="component" value="Chromosome"/>
</dbReference>
<sequence>MKTIASRFMLGTSLVFGGLIGVWACAALIGGLRQTGWQVSELLRQYMIATGMIQPFHTLVDFYSHIKGVEYLICVAFFVAFPLFYRYVNEERKQVHTER</sequence>
<protein>
    <submittedName>
        <fullName evidence="2">Uncharacterized protein</fullName>
    </submittedName>
</protein>
<proteinExistence type="predicted"/>
<organism evidence="2 3">
    <name type="scientific">Desulfofustis limnaeus</name>
    <dbReference type="NCBI Taxonomy" id="2740163"/>
    <lineage>
        <taxon>Bacteria</taxon>
        <taxon>Pseudomonadati</taxon>
        <taxon>Thermodesulfobacteriota</taxon>
        <taxon>Desulfobulbia</taxon>
        <taxon>Desulfobulbales</taxon>
        <taxon>Desulfocapsaceae</taxon>
        <taxon>Desulfofustis</taxon>
    </lineage>
</organism>
<feature type="transmembrane region" description="Helical" evidence="1">
    <location>
        <begin position="12"/>
        <end position="32"/>
    </location>
</feature>
<evidence type="ECO:0000256" key="1">
    <source>
        <dbReference type="SAM" id="Phobius"/>
    </source>
</evidence>
<keyword evidence="1" id="KW-0472">Membrane</keyword>
<keyword evidence="3" id="KW-1185">Reference proteome</keyword>
<keyword evidence="1" id="KW-1133">Transmembrane helix</keyword>
<feature type="transmembrane region" description="Helical" evidence="1">
    <location>
        <begin position="69"/>
        <end position="88"/>
    </location>
</feature>
<evidence type="ECO:0000313" key="3">
    <source>
        <dbReference type="Proteomes" id="UP000830055"/>
    </source>
</evidence>
<name>A0ABM7W6M4_9BACT</name>
<reference evidence="2 3" key="1">
    <citation type="submission" date="2022-01" db="EMBL/GenBank/DDBJ databases">
        <title>Desulfofustis limnae sp. nov., a novel mesophilic sulfate-reducing bacterium isolated from marsh soil.</title>
        <authorList>
            <person name="Watanabe M."/>
            <person name="Takahashi A."/>
            <person name="Kojima H."/>
            <person name="Fukui M."/>
        </authorList>
    </citation>
    <scope>NUCLEOTIDE SEQUENCE [LARGE SCALE GENOMIC DNA]</scope>
    <source>
        <strain evidence="2 3">PPLL</strain>
    </source>
</reference>
<accession>A0ABM7W6M4</accession>
<dbReference type="RefSeq" id="WP_284153656.1">
    <property type="nucleotide sequence ID" value="NZ_AP025516.1"/>
</dbReference>
<dbReference type="EMBL" id="AP025516">
    <property type="protein sequence ID" value="BDD86575.1"/>
    <property type="molecule type" value="Genomic_DNA"/>
</dbReference>
<evidence type="ECO:0000313" key="2">
    <source>
        <dbReference type="EMBL" id="BDD86575.1"/>
    </source>
</evidence>